<dbReference type="InterPro" id="IPR015422">
    <property type="entry name" value="PyrdxlP-dep_Trfase_small"/>
</dbReference>
<evidence type="ECO:0000256" key="3">
    <source>
        <dbReference type="ARBA" id="ARBA00012239"/>
    </source>
</evidence>
<dbReference type="GO" id="GO:0031071">
    <property type="term" value="F:cysteine desulfurase activity"/>
    <property type="evidence" value="ECO:0007669"/>
    <property type="project" value="UniProtKB-EC"/>
</dbReference>
<comment type="similarity">
    <text evidence="2">Belongs to the class-V pyridoxal-phosphate-dependent aminotransferase family. NifS/IscS subfamily.</text>
</comment>
<evidence type="ECO:0000256" key="4">
    <source>
        <dbReference type="ARBA" id="ARBA00022679"/>
    </source>
</evidence>
<dbReference type="Proteomes" id="UP000231673">
    <property type="component" value="Unassembled WGS sequence"/>
</dbReference>
<comment type="catalytic activity">
    <reaction evidence="9">
        <text>(sulfur carrier)-H + L-cysteine = (sulfur carrier)-SH + L-alanine</text>
        <dbReference type="Rhea" id="RHEA:43892"/>
        <dbReference type="Rhea" id="RHEA-COMP:14737"/>
        <dbReference type="Rhea" id="RHEA-COMP:14739"/>
        <dbReference type="ChEBI" id="CHEBI:29917"/>
        <dbReference type="ChEBI" id="CHEBI:35235"/>
        <dbReference type="ChEBI" id="CHEBI:57972"/>
        <dbReference type="ChEBI" id="CHEBI:64428"/>
        <dbReference type="EC" id="2.8.1.7"/>
    </reaction>
</comment>
<dbReference type="Gene3D" id="1.10.260.50">
    <property type="match status" value="1"/>
</dbReference>
<dbReference type="EMBL" id="PFGW01000017">
    <property type="protein sequence ID" value="PIW74791.1"/>
    <property type="molecule type" value="Genomic_DNA"/>
</dbReference>
<dbReference type="Gene3D" id="3.40.640.10">
    <property type="entry name" value="Type I PLP-dependent aspartate aminotransferase-like (Major domain)"/>
    <property type="match status" value="1"/>
</dbReference>
<accession>A0A2M7IE72</accession>
<evidence type="ECO:0000256" key="8">
    <source>
        <dbReference type="ARBA" id="ARBA00023014"/>
    </source>
</evidence>
<organism evidence="12 13">
    <name type="scientific">Candidatus Portnoybacteria bacterium CG_4_8_14_3_um_filter_44_15</name>
    <dbReference type="NCBI Taxonomy" id="1974803"/>
    <lineage>
        <taxon>Bacteria</taxon>
        <taxon>Candidatus Portnoyibacteriota</taxon>
    </lineage>
</organism>
<dbReference type="Gene3D" id="3.90.1150.10">
    <property type="entry name" value="Aspartate Aminotransferase, domain 1"/>
    <property type="match status" value="1"/>
</dbReference>
<keyword evidence="8" id="KW-0411">Iron-sulfur</keyword>
<sequence>MKALKKIYLDNAATTPVDPVVSAKMRPYFSQKYGNASSVHQLGEEARQAVEAARRQTANFLGCLSEEVYFTSGATESDNWAIGGVAEKMASRGIKKPHLITSAIEHKAVLEPCQVLEKKGWAELTVLPVNKDGLVEVKELEKSIRKDTVLVSVMFANSEIGTIQPIKEIGQLLKKLNAGRKEKIYFHTDAVQAINYLSCKVDELGVDLLSLSGHKIYGPKGVGVLYLRKGTAISPLIRGGGHERGMRSGTENVAGIVGLGEAIKRISPARGAQVKKLRNKLITGILKDIPDVILNGSLRERLPNNAHFSFAGAEGESVVFVLSRKGVFTSTGSACASHSLSPSHVLSAIGLAPEQSHISVRFTLGKQTTAAEIDYVLRILPPIIERLRKIAGYKSVKVRPRY</sequence>
<feature type="domain" description="Aminotransferase class V" evidence="11">
    <location>
        <begin position="7"/>
        <end position="376"/>
    </location>
</feature>
<protein>
    <recommendedName>
        <fullName evidence="3">cysteine desulfurase</fullName>
        <ecNumber evidence="3">2.8.1.7</ecNumber>
    </recommendedName>
</protein>
<dbReference type="GO" id="GO:0046872">
    <property type="term" value="F:metal ion binding"/>
    <property type="evidence" value="ECO:0007669"/>
    <property type="project" value="UniProtKB-KW"/>
</dbReference>
<keyword evidence="6" id="KW-0663">Pyridoxal phosphate</keyword>
<dbReference type="PIRSF" id="PIRSF005572">
    <property type="entry name" value="NifS"/>
    <property type="match status" value="1"/>
</dbReference>
<evidence type="ECO:0000256" key="2">
    <source>
        <dbReference type="ARBA" id="ARBA00006490"/>
    </source>
</evidence>
<dbReference type="AlphaFoldDB" id="A0A2M7IE72"/>
<dbReference type="FunFam" id="3.40.640.10:FF:000084">
    <property type="entry name" value="IscS-like cysteine desulfurase"/>
    <property type="match status" value="1"/>
</dbReference>
<evidence type="ECO:0000259" key="11">
    <source>
        <dbReference type="Pfam" id="PF00266"/>
    </source>
</evidence>
<keyword evidence="7" id="KW-0408">Iron</keyword>
<dbReference type="InterPro" id="IPR000192">
    <property type="entry name" value="Aminotrans_V_dom"/>
</dbReference>
<dbReference type="InterPro" id="IPR016454">
    <property type="entry name" value="Cysteine_dSase"/>
</dbReference>
<dbReference type="Pfam" id="PF00266">
    <property type="entry name" value="Aminotran_5"/>
    <property type="match status" value="1"/>
</dbReference>
<dbReference type="PROSITE" id="PS00595">
    <property type="entry name" value="AA_TRANSFER_CLASS_5"/>
    <property type="match status" value="1"/>
</dbReference>
<dbReference type="PANTHER" id="PTHR11601">
    <property type="entry name" value="CYSTEINE DESULFURYLASE FAMILY MEMBER"/>
    <property type="match status" value="1"/>
</dbReference>
<reference evidence="13" key="1">
    <citation type="submission" date="2017-09" db="EMBL/GenBank/DDBJ databases">
        <title>Depth-based differentiation of microbial function through sediment-hosted aquifers and enrichment of novel symbionts in the deep terrestrial subsurface.</title>
        <authorList>
            <person name="Probst A.J."/>
            <person name="Ladd B."/>
            <person name="Jarett J.K."/>
            <person name="Geller-Mcgrath D.E."/>
            <person name="Sieber C.M.K."/>
            <person name="Emerson J.B."/>
            <person name="Anantharaman K."/>
            <person name="Thomas B.C."/>
            <person name="Malmstrom R."/>
            <person name="Stieglmeier M."/>
            <person name="Klingl A."/>
            <person name="Woyke T."/>
            <person name="Ryan C.M."/>
            <person name="Banfield J.F."/>
        </authorList>
    </citation>
    <scope>NUCLEOTIDE SEQUENCE [LARGE SCALE GENOMIC DNA]</scope>
</reference>
<evidence type="ECO:0000313" key="12">
    <source>
        <dbReference type="EMBL" id="PIW74791.1"/>
    </source>
</evidence>
<evidence type="ECO:0000256" key="5">
    <source>
        <dbReference type="ARBA" id="ARBA00022723"/>
    </source>
</evidence>
<evidence type="ECO:0000256" key="10">
    <source>
        <dbReference type="RuleBase" id="RU004504"/>
    </source>
</evidence>
<comment type="caution">
    <text evidence="12">The sequence shown here is derived from an EMBL/GenBank/DDBJ whole genome shotgun (WGS) entry which is preliminary data.</text>
</comment>
<comment type="cofactor">
    <cofactor evidence="1 10">
        <name>pyridoxal 5'-phosphate</name>
        <dbReference type="ChEBI" id="CHEBI:597326"/>
    </cofactor>
</comment>
<gene>
    <name evidence="12" type="ORF">CO003_00780</name>
</gene>
<dbReference type="EC" id="2.8.1.7" evidence="3"/>
<dbReference type="InterPro" id="IPR015424">
    <property type="entry name" value="PyrdxlP-dep_Trfase"/>
</dbReference>
<dbReference type="SUPFAM" id="SSF53383">
    <property type="entry name" value="PLP-dependent transferases"/>
    <property type="match status" value="1"/>
</dbReference>
<name>A0A2M7IE72_9BACT</name>
<dbReference type="GO" id="GO:0051536">
    <property type="term" value="F:iron-sulfur cluster binding"/>
    <property type="evidence" value="ECO:0007669"/>
    <property type="project" value="UniProtKB-KW"/>
</dbReference>
<proteinExistence type="inferred from homology"/>
<evidence type="ECO:0000256" key="7">
    <source>
        <dbReference type="ARBA" id="ARBA00023004"/>
    </source>
</evidence>
<evidence type="ECO:0000313" key="13">
    <source>
        <dbReference type="Proteomes" id="UP000231673"/>
    </source>
</evidence>
<keyword evidence="5" id="KW-0479">Metal-binding</keyword>
<evidence type="ECO:0000256" key="6">
    <source>
        <dbReference type="ARBA" id="ARBA00022898"/>
    </source>
</evidence>
<dbReference type="InterPro" id="IPR020578">
    <property type="entry name" value="Aminotrans_V_PyrdxlP_BS"/>
</dbReference>
<dbReference type="InterPro" id="IPR015421">
    <property type="entry name" value="PyrdxlP-dep_Trfase_major"/>
</dbReference>
<dbReference type="PANTHER" id="PTHR11601:SF34">
    <property type="entry name" value="CYSTEINE DESULFURASE"/>
    <property type="match status" value="1"/>
</dbReference>
<evidence type="ECO:0000256" key="1">
    <source>
        <dbReference type="ARBA" id="ARBA00001933"/>
    </source>
</evidence>
<evidence type="ECO:0000256" key="9">
    <source>
        <dbReference type="ARBA" id="ARBA00050776"/>
    </source>
</evidence>
<keyword evidence="4" id="KW-0808">Transferase</keyword>